<feature type="domain" description="SMP" evidence="3">
    <location>
        <begin position="108"/>
        <end position="148"/>
    </location>
</feature>
<comment type="similarity">
    <text evidence="1">Belongs to the LEA type SMP family.</text>
</comment>
<accession>A0A8S0VFJ6</accession>
<evidence type="ECO:0000256" key="2">
    <source>
        <dbReference type="ARBA" id="ARBA00022737"/>
    </source>
</evidence>
<keyword evidence="5" id="KW-1185">Reference proteome</keyword>
<evidence type="ECO:0000313" key="4">
    <source>
        <dbReference type="EMBL" id="CAA3028422.1"/>
    </source>
</evidence>
<dbReference type="Gramene" id="OE9A064238T1">
    <property type="protein sequence ID" value="OE9A064238C1"/>
    <property type="gene ID" value="OE9A064238"/>
</dbReference>
<protein>
    <recommendedName>
        <fullName evidence="3">SMP domain-containing protein</fullName>
    </recommendedName>
</protein>
<proteinExistence type="inferred from homology"/>
<gene>
    <name evidence="4" type="ORF">OLEA9_A064238</name>
</gene>
<keyword evidence="2" id="KW-0677">Repeat</keyword>
<dbReference type="PANTHER" id="PTHR31174">
    <property type="entry name" value="SEED MATURATION FAMILY PROTEIN"/>
    <property type="match status" value="1"/>
</dbReference>
<dbReference type="InterPro" id="IPR042971">
    <property type="entry name" value="LEA_SMP"/>
</dbReference>
<dbReference type="PANTHER" id="PTHR31174:SF31">
    <property type="entry name" value="LATE EMBRYOGENESIS ABUNDANT PROTEIN 3"/>
    <property type="match status" value="1"/>
</dbReference>
<organism evidence="4 5">
    <name type="scientific">Olea europaea subsp. europaea</name>
    <dbReference type="NCBI Taxonomy" id="158383"/>
    <lineage>
        <taxon>Eukaryota</taxon>
        <taxon>Viridiplantae</taxon>
        <taxon>Streptophyta</taxon>
        <taxon>Embryophyta</taxon>
        <taxon>Tracheophyta</taxon>
        <taxon>Spermatophyta</taxon>
        <taxon>Magnoliopsida</taxon>
        <taxon>eudicotyledons</taxon>
        <taxon>Gunneridae</taxon>
        <taxon>Pentapetalae</taxon>
        <taxon>asterids</taxon>
        <taxon>lamiids</taxon>
        <taxon>Lamiales</taxon>
        <taxon>Oleaceae</taxon>
        <taxon>Oleeae</taxon>
        <taxon>Olea</taxon>
    </lineage>
</organism>
<evidence type="ECO:0000313" key="5">
    <source>
        <dbReference type="Proteomes" id="UP000594638"/>
    </source>
</evidence>
<name>A0A8S0VFJ6_OLEEU</name>
<comment type="caution">
    <text evidence="4">The sequence shown here is derived from an EMBL/GenBank/DDBJ whole genome shotgun (WGS) entry which is preliminary data.</text>
</comment>
<dbReference type="Pfam" id="PF04927">
    <property type="entry name" value="SMP"/>
    <property type="match status" value="1"/>
</dbReference>
<evidence type="ECO:0000259" key="3">
    <source>
        <dbReference type="Pfam" id="PF04927"/>
    </source>
</evidence>
<evidence type="ECO:0000256" key="1">
    <source>
        <dbReference type="ARBA" id="ARBA00010733"/>
    </source>
</evidence>
<dbReference type="InterPro" id="IPR007011">
    <property type="entry name" value="LEA_SMP_dom"/>
</dbReference>
<reference evidence="4 5" key="1">
    <citation type="submission" date="2019-12" db="EMBL/GenBank/DDBJ databases">
        <authorList>
            <person name="Alioto T."/>
            <person name="Alioto T."/>
            <person name="Gomez Garrido J."/>
        </authorList>
    </citation>
    <scope>NUCLEOTIDE SEQUENCE [LARGE SCALE GENOMIC DNA]</scope>
</reference>
<sequence>MFPIVDSSWGASFVKDDDSNWEANEIGNGLKLGIGSEKKEMYELLKVLGETKKGGSRAVMQSTIDVNERHSAIGYYNMTNMVREQSATISEVEVDGYHKRHWRPIGLSAGLKPINDNDKAAIYTAERRATRLGHVVPSGIAAEAQSAVT</sequence>
<dbReference type="AlphaFoldDB" id="A0A8S0VFJ6"/>
<dbReference type="Proteomes" id="UP000594638">
    <property type="component" value="Unassembled WGS sequence"/>
</dbReference>
<dbReference type="EMBL" id="CACTIH010009253">
    <property type="protein sequence ID" value="CAA3028422.1"/>
    <property type="molecule type" value="Genomic_DNA"/>
</dbReference>